<protein>
    <recommendedName>
        <fullName evidence="2">DUF4333 domain-containing protein</fullName>
    </recommendedName>
</protein>
<reference evidence="1" key="1">
    <citation type="submission" date="2024-08" db="EMBL/GenBank/DDBJ databases">
        <authorList>
            <person name="Yu S.T."/>
        </authorList>
    </citation>
    <scope>NUCLEOTIDE SEQUENCE</scope>
    <source>
        <strain evidence="1">R33</strain>
    </source>
</reference>
<evidence type="ECO:0000313" key="1">
    <source>
        <dbReference type="EMBL" id="XDV62992.1"/>
    </source>
</evidence>
<dbReference type="EMBL" id="CP165727">
    <property type="protein sequence ID" value="XDV62992.1"/>
    <property type="molecule type" value="Genomic_DNA"/>
</dbReference>
<accession>A0AB39Y3B1</accession>
<sequence length="121" mass="12617">MAQRKGCLIGCGVVLVLGLAAVAALVFGVGKVVDAAGRTMLEPGVYQSVNVGDPEDAVRAKMPSGESFIKGALKSGGPAEPEGAVCSWYISAAESKGGEETVFRFCFKDGKLAEKVEYRMK</sequence>
<organism evidence="1">
    <name type="scientific">Streptomyces sp. R33</name>
    <dbReference type="NCBI Taxonomy" id="3238629"/>
    <lineage>
        <taxon>Bacteria</taxon>
        <taxon>Bacillati</taxon>
        <taxon>Actinomycetota</taxon>
        <taxon>Actinomycetes</taxon>
        <taxon>Kitasatosporales</taxon>
        <taxon>Streptomycetaceae</taxon>
        <taxon>Streptomyces</taxon>
    </lineage>
</organism>
<proteinExistence type="predicted"/>
<name>A0AB39Y3B1_9ACTN</name>
<gene>
    <name evidence="1" type="ORF">AB5J51_08625</name>
</gene>
<dbReference type="AlphaFoldDB" id="A0AB39Y3B1"/>
<evidence type="ECO:0008006" key="2">
    <source>
        <dbReference type="Google" id="ProtNLM"/>
    </source>
</evidence>
<dbReference type="RefSeq" id="WP_369777355.1">
    <property type="nucleotide sequence ID" value="NZ_CP165727.1"/>
</dbReference>